<evidence type="ECO:0008006" key="6">
    <source>
        <dbReference type="Google" id="ProtNLM"/>
    </source>
</evidence>
<keyword evidence="2" id="KW-0689">Ribosomal protein</keyword>
<dbReference type="InterPro" id="IPR005706">
    <property type="entry name" value="Ribosomal_uS2_bac/mit/plastid"/>
</dbReference>
<dbReference type="InterPro" id="IPR001865">
    <property type="entry name" value="Ribosomal_uS2"/>
</dbReference>
<dbReference type="InterPro" id="IPR023591">
    <property type="entry name" value="Ribosomal_uS2_flav_dom_sf"/>
</dbReference>
<dbReference type="CDD" id="cd01425">
    <property type="entry name" value="RPS2"/>
    <property type="match status" value="1"/>
</dbReference>
<dbReference type="HAMAP" id="MF_00291_B">
    <property type="entry name" value="Ribosomal_uS2_B"/>
    <property type="match status" value="1"/>
</dbReference>
<dbReference type="STRING" id="857566.A0A1E3PGG5"/>
<dbReference type="PANTHER" id="PTHR12534">
    <property type="entry name" value="30S RIBOSOMAL PROTEIN S2 PROKARYOTIC AND ORGANELLAR"/>
    <property type="match status" value="1"/>
</dbReference>
<organism evidence="4 5">
    <name type="scientific">Nadsonia fulvescens var. elongata DSM 6958</name>
    <dbReference type="NCBI Taxonomy" id="857566"/>
    <lineage>
        <taxon>Eukaryota</taxon>
        <taxon>Fungi</taxon>
        <taxon>Dikarya</taxon>
        <taxon>Ascomycota</taxon>
        <taxon>Saccharomycotina</taxon>
        <taxon>Dipodascomycetes</taxon>
        <taxon>Dipodascales</taxon>
        <taxon>Dipodascales incertae sedis</taxon>
        <taxon>Nadsonia</taxon>
    </lineage>
</organism>
<dbReference type="EMBL" id="KV454411">
    <property type="protein sequence ID" value="ODQ64499.1"/>
    <property type="molecule type" value="Genomic_DNA"/>
</dbReference>
<dbReference type="Pfam" id="PF00318">
    <property type="entry name" value="Ribosomal_S2"/>
    <property type="match status" value="1"/>
</dbReference>
<dbReference type="FunFam" id="3.40.50.10490:FF:000055">
    <property type="entry name" value="Mitochondrial ribosomal protein"/>
    <property type="match status" value="1"/>
</dbReference>
<sequence>MFVRRISSVAPSVARSRWFSTTLSARNTENKEPTEQQSPDIIAEDVVNQISPKEEAKQLLARSQEFVDADVSWSVLNELKQKSVLEYKSVNIPNQELENELNEKFSQIMKHWSGSGVNFDQIKQQILEHERNPLAKTNLDEGNVTGSSKKYPNLFLTGQDEPYSAQEIYLRKIHHQKTTASLGSDISNVYEPFKNIFYPPKPTDVTVSTLLAAGAHLGHSTSLTRSNCQPYLFGIRDGIHIIDLETTVSHLRRACKVIEGVAEKGGLILFVGTRPGQQRSLELAAQRSNGFYVYKRWVPGTITNFHQISNLWKRKEIDMGDNETGAFVASGLNAQRVKPDLVVILNPIENQVAVSECLRGDVPTIALIDTDSEPSMVTYPIPANDDSIRTTDVIVGILSRAAQQGKKRRVQNFEQHTQEKNRIALENAGKEQEKNFSA</sequence>
<dbReference type="PANTHER" id="PTHR12534:SF0">
    <property type="entry name" value="SMALL RIBOSOMAL SUBUNIT PROTEIN US2M"/>
    <property type="match status" value="1"/>
</dbReference>
<dbReference type="InterPro" id="IPR018130">
    <property type="entry name" value="Ribosomal_uS2_CS"/>
</dbReference>
<evidence type="ECO:0000313" key="4">
    <source>
        <dbReference type="EMBL" id="ODQ64499.1"/>
    </source>
</evidence>
<dbReference type="AlphaFoldDB" id="A0A1E3PGG5"/>
<dbReference type="Proteomes" id="UP000095009">
    <property type="component" value="Unassembled WGS sequence"/>
</dbReference>
<dbReference type="GO" id="GO:0005763">
    <property type="term" value="C:mitochondrial small ribosomal subunit"/>
    <property type="evidence" value="ECO:0007669"/>
    <property type="project" value="TreeGrafter"/>
</dbReference>
<dbReference type="OrthoDB" id="2320368at2759"/>
<evidence type="ECO:0000256" key="1">
    <source>
        <dbReference type="ARBA" id="ARBA00006242"/>
    </source>
</evidence>
<dbReference type="PRINTS" id="PR00395">
    <property type="entry name" value="RIBOSOMALS2"/>
</dbReference>
<evidence type="ECO:0000256" key="3">
    <source>
        <dbReference type="ARBA" id="ARBA00023274"/>
    </source>
</evidence>
<keyword evidence="3" id="KW-0687">Ribonucleoprotein</keyword>
<protein>
    <recommendedName>
        <fullName evidence="6">Ribosomal protein S2</fullName>
    </recommendedName>
</protein>
<evidence type="ECO:0000256" key="2">
    <source>
        <dbReference type="ARBA" id="ARBA00022980"/>
    </source>
</evidence>
<dbReference type="GO" id="GO:0006412">
    <property type="term" value="P:translation"/>
    <property type="evidence" value="ECO:0007669"/>
    <property type="project" value="InterPro"/>
</dbReference>
<dbReference type="GO" id="GO:0003735">
    <property type="term" value="F:structural constituent of ribosome"/>
    <property type="evidence" value="ECO:0007669"/>
    <property type="project" value="InterPro"/>
</dbReference>
<gene>
    <name evidence="4" type="ORF">NADFUDRAFT_47178</name>
</gene>
<accession>A0A1E3PGG5</accession>
<dbReference type="NCBIfam" id="TIGR01011">
    <property type="entry name" value="rpsB_bact"/>
    <property type="match status" value="1"/>
</dbReference>
<keyword evidence="5" id="KW-1185">Reference proteome</keyword>
<name>A0A1E3PGG5_9ASCO</name>
<dbReference type="SUPFAM" id="SSF52313">
    <property type="entry name" value="Ribosomal protein S2"/>
    <property type="match status" value="1"/>
</dbReference>
<reference evidence="4 5" key="1">
    <citation type="journal article" date="2016" name="Proc. Natl. Acad. Sci. U.S.A.">
        <title>Comparative genomics of biotechnologically important yeasts.</title>
        <authorList>
            <person name="Riley R."/>
            <person name="Haridas S."/>
            <person name="Wolfe K.H."/>
            <person name="Lopes M.R."/>
            <person name="Hittinger C.T."/>
            <person name="Goeker M."/>
            <person name="Salamov A.A."/>
            <person name="Wisecaver J.H."/>
            <person name="Long T.M."/>
            <person name="Calvey C.H."/>
            <person name="Aerts A.L."/>
            <person name="Barry K.W."/>
            <person name="Choi C."/>
            <person name="Clum A."/>
            <person name="Coughlan A.Y."/>
            <person name="Deshpande S."/>
            <person name="Douglass A.P."/>
            <person name="Hanson S.J."/>
            <person name="Klenk H.-P."/>
            <person name="LaButti K.M."/>
            <person name="Lapidus A."/>
            <person name="Lindquist E.A."/>
            <person name="Lipzen A.M."/>
            <person name="Meier-Kolthoff J.P."/>
            <person name="Ohm R.A."/>
            <person name="Otillar R.P."/>
            <person name="Pangilinan J.L."/>
            <person name="Peng Y."/>
            <person name="Rokas A."/>
            <person name="Rosa C.A."/>
            <person name="Scheuner C."/>
            <person name="Sibirny A.A."/>
            <person name="Slot J.C."/>
            <person name="Stielow J.B."/>
            <person name="Sun H."/>
            <person name="Kurtzman C.P."/>
            <person name="Blackwell M."/>
            <person name="Grigoriev I.V."/>
            <person name="Jeffries T.W."/>
        </authorList>
    </citation>
    <scope>NUCLEOTIDE SEQUENCE [LARGE SCALE GENOMIC DNA]</scope>
    <source>
        <strain evidence="4 5">DSM 6958</strain>
    </source>
</reference>
<dbReference type="PROSITE" id="PS00962">
    <property type="entry name" value="RIBOSOMAL_S2_1"/>
    <property type="match status" value="1"/>
</dbReference>
<evidence type="ECO:0000313" key="5">
    <source>
        <dbReference type="Proteomes" id="UP000095009"/>
    </source>
</evidence>
<comment type="similarity">
    <text evidence="1">Belongs to the universal ribosomal protein uS2 family.</text>
</comment>
<dbReference type="Gene3D" id="3.40.50.10490">
    <property type="entry name" value="Glucose-6-phosphate isomerase like protein, domain 1"/>
    <property type="match status" value="1"/>
</dbReference>
<proteinExistence type="inferred from homology"/>